<dbReference type="CDD" id="cd00840">
    <property type="entry name" value="MPP_Mre11_N"/>
    <property type="match status" value="1"/>
</dbReference>
<dbReference type="PANTHER" id="PTHR30337">
    <property type="entry name" value="COMPONENT OF ATP-DEPENDENT DSDNA EXONUCLEASE"/>
    <property type="match status" value="1"/>
</dbReference>
<dbReference type="GO" id="GO:0004527">
    <property type="term" value="F:exonuclease activity"/>
    <property type="evidence" value="ECO:0007669"/>
    <property type="project" value="UniProtKB-KW"/>
</dbReference>
<dbReference type="PANTHER" id="PTHR30337:SF7">
    <property type="entry name" value="PHOSPHOESTERASE"/>
    <property type="match status" value="1"/>
</dbReference>
<keyword evidence="4" id="KW-1185">Reference proteome</keyword>
<dbReference type="SUPFAM" id="SSF56300">
    <property type="entry name" value="Metallo-dependent phosphatases"/>
    <property type="match status" value="1"/>
</dbReference>
<reference evidence="4" key="1">
    <citation type="journal article" date="2019" name="Int. J. Syst. Evol. Microbiol.">
        <title>The Global Catalogue of Microorganisms (GCM) 10K type strain sequencing project: providing services to taxonomists for standard genome sequencing and annotation.</title>
        <authorList>
            <consortium name="The Broad Institute Genomics Platform"/>
            <consortium name="The Broad Institute Genome Sequencing Center for Infectious Disease"/>
            <person name="Wu L."/>
            <person name="Ma J."/>
        </authorList>
    </citation>
    <scope>NUCLEOTIDE SEQUENCE [LARGE SCALE GENOMIC DNA]</scope>
    <source>
        <strain evidence="4">TISTR 2466</strain>
    </source>
</reference>
<dbReference type="Pfam" id="PF00149">
    <property type="entry name" value="Metallophos"/>
    <property type="match status" value="1"/>
</dbReference>
<dbReference type="InterPro" id="IPR004843">
    <property type="entry name" value="Calcineurin-like_PHP"/>
</dbReference>
<dbReference type="InterPro" id="IPR050535">
    <property type="entry name" value="DNA_Repair-Maintenance_Comp"/>
</dbReference>
<comment type="caution">
    <text evidence="3">The sequence shown here is derived from an EMBL/GenBank/DDBJ whole genome shotgun (WGS) entry which is preliminary data.</text>
</comment>
<evidence type="ECO:0000313" key="3">
    <source>
        <dbReference type="EMBL" id="MFD2692048.1"/>
    </source>
</evidence>
<keyword evidence="3" id="KW-0540">Nuclease</keyword>
<accession>A0ABW5RY78</accession>
<dbReference type="InterPro" id="IPR014576">
    <property type="entry name" value="Pesterase_YhaO"/>
</dbReference>
<dbReference type="EMBL" id="JBHUMQ010000001">
    <property type="protein sequence ID" value="MFD2692048.1"/>
    <property type="molecule type" value="Genomic_DNA"/>
</dbReference>
<dbReference type="Gene3D" id="3.60.21.10">
    <property type="match status" value="1"/>
</dbReference>
<dbReference type="InterPro" id="IPR041796">
    <property type="entry name" value="Mre11_N"/>
</dbReference>
<evidence type="ECO:0000256" key="1">
    <source>
        <dbReference type="ARBA" id="ARBA00022801"/>
    </source>
</evidence>
<keyword evidence="1" id="KW-0378">Hydrolase</keyword>
<dbReference type="Proteomes" id="UP001597399">
    <property type="component" value="Unassembled WGS sequence"/>
</dbReference>
<protein>
    <submittedName>
        <fullName evidence="3">Exonuclease SbcCD subunit D</fullName>
    </submittedName>
</protein>
<keyword evidence="3" id="KW-0269">Exonuclease</keyword>
<dbReference type="RefSeq" id="WP_253059167.1">
    <property type="nucleotide sequence ID" value="NZ_JAMXWM010000003.1"/>
</dbReference>
<gene>
    <name evidence="3" type="ORF">ACFSUE_00095</name>
</gene>
<evidence type="ECO:0000259" key="2">
    <source>
        <dbReference type="Pfam" id="PF00149"/>
    </source>
</evidence>
<evidence type="ECO:0000313" key="4">
    <source>
        <dbReference type="Proteomes" id="UP001597399"/>
    </source>
</evidence>
<sequence length="413" mass="47618">MIRFIHAADLHLDRPFDGLTQLPEPLRRRSAESTFTAFTHLINAALHERPDFMIIAGDIFDNSHRSIKAQRLFVREMSRLHEASIPVYLVYGNHDFVNTSWGHLSLPDNVHVFSKTPSVMSQICSGGQRVNLYGFSYYQRWIKQDMIPYYEKSGNADYHIAVLHGEPHSGTDESNYAPFSISELGKQEFQYWALGHIHKRQQLVSSVPAWYPGDIQGLSFKESELGPKGASLVELAPHGVQVQFLITSDIEWRCDEFDFSEAVTAGQLEAAINGFKERERRKQAAAFIRLRFSFTDCGVQNSEIEALVQELVEALNEDEKELKDFIWLVSDACTFRSRWDKQEILNSPHFLGDLFRYIENEQSVKQATETLYAHHSARRYLERPSKKDKEWIRSKSEQLLAEALTRISMDKQE</sequence>
<proteinExistence type="predicted"/>
<name>A0ABW5RY78_9BACL</name>
<organism evidence="3 4">
    <name type="scientific">Sporolactobacillus shoreicorticis</name>
    <dbReference type="NCBI Taxonomy" id="1923877"/>
    <lineage>
        <taxon>Bacteria</taxon>
        <taxon>Bacillati</taxon>
        <taxon>Bacillota</taxon>
        <taxon>Bacilli</taxon>
        <taxon>Bacillales</taxon>
        <taxon>Sporolactobacillaceae</taxon>
        <taxon>Sporolactobacillus</taxon>
    </lineage>
</organism>
<dbReference type="InterPro" id="IPR029052">
    <property type="entry name" value="Metallo-depent_PP-like"/>
</dbReference>
<dbReference type="PIRSF" id="PIRSF033091">
    <property type="entry name" value="Pesterase_YhaO"/>
    <property type="match status" value="1"/>
</dbReference>
<feature type="domain" description="Calcineurin-like phosphoesterase" evidence="2">
    <location>
        <begin position="2"/>
        <end position="199"/>
    </location>
</feature>